<dbReference type="Gene3D" id="3.40.50.1820">
    <property type="entry name" value="alpha/beta hydrolase"/>
    <property type="match status" value="1"/>
</dbReference>
<dbReference type="EMBL" id="JBITGY010000016">
    <property type="protein sequence ID" value="MFI6504879.1"/>
    <property type="molecule type" value="Genomic_DNA"/>
</dbReference>
<feature type="signal peptide" evidence="4">
    <location>
        <begin position="1"/>
        <end position="24"/>
    </location>
</feature>
<dbReference type="Pfam" id="PF03403">
    <property type="entry name" value="PAF-AH_p_II"/>
    <property type="match status" value="1"/>
</dbReference>
<accession>A0ABW7Z9M9</accession>
<evidence type="ECO:0000313" key="6">
    <source>
        <dbReference type="Proteomes" id="UP001612741"/>
    </source>
</evidence>
<evidence type="ECO:0000256" key="3">
    <source>
        <dbReference type="ARBA" id="ARBA00023098"/>
    </source>
</evidence>
<gene>
    <name evidence="5" type="ORF">ACIBG2_46365</name>
</gene>
<organism evidence="5 6">
    <name type="scientific">Nonomuraea typhae</name>
    <dbReference type="NCBI Taxonomy" id="2603600"/>
    <lineage>
        <taxon>Bacteria</taxon>
        <taxon>Bacillati</taxon>
        <taxon>Actinomycetota</taxon>
        <taxon>Actinomycetes</taxon>
        <taxon>Streptosporangiales</taxon>
        <taxon>Streptosporangiaceae</taxon>
        <taxon>Nonomuraea</taxon>
    </lineage>
</organism>
<sequence>MRKALPATALCLAAITLPAVPAQAETTLPAVPAQAETALPAAAAQAGTTLPAMAAQAGTARAARADAQTLTLPAPTGPYPVGTVSLHLVDRSRPDPWVDGRPYRELMVSLWYPAKKARGRLAPHMSPGAAADFGKTLAPAMFGTEPGAVDWAATRTHARQDAPMRGNPPVVVFSPGLSAPRSVGTVLVEDLASRGYLVVTVDHTYEAAQVEFPGGRVERTRLAEPTPEDLAKAVKVRVADTRFVLDQLARRGTDLSRVGMFGHSMGGSAAAEVVHDDRRVDAGLNLDGGHRGPVAGTGVAKPFAQVANETHTRAGDPSWKSFWERSTGWKRELRFTGSQHYSFSDAQTLGPQIDGIPEQRLRALVGAIDPAESIAAQRAYVAAFFDRWLKGRPTTLFDRPSSRHPAVKIIP</sequence>
<evidence type="ECO:0000256" key="1">
    <source>
        <dbReference type="ARBA" id="ARBA00022801"/>
    </source>
</evidence>
<feature type="chain" id="PRO_5045656181" evidence="4">
    <location>
        <begin position="25"/>
        <end position="411"/>
    </location>
</feature>
<reference evidence="5 6" key="1">
    <citation type="submission" date="2024-10" db="EMBL/GenBank/DDBJ databases">
        <title>The Natural Products Discovery Center: Release of the First 8490 Sequenced Strains for Exploring Actinobacteria Biosynthetic Diversity.</title>
        <authorList>
            <person name="Kalkreuter E."/>
            <person name="Kautsar S.A."/>
            <person name="Yang D."/>
            <person name="Bader C.D."/>
            <person name="Teijaro C.N."/>
            <person name="Fluegel L."/>
            <person name="Davis C.M."/>
            <person name="Simpson J.R."/>
            <person name="Lauterbach L."/>
            <person name="Steele A.D."/>
            <person name="Gui C."/>
            <person name="Meng S."/>
            <person name="Li G."/>
            <person name="Viehrig K."/>
            <person name="Ye F."/>
            <person name="Su P."/>
            <person name="Kiefer A.F."/>
            <person name="Nichols A."/>
            <person name="Cepeda A.J."/>
            <person name="Yan W."/>
            <person name="Fan B."/>
            <person name="Jiang Y."/>
            <person name="Adhikari A."/>
            <person name="Zheng C.-J."/>
            <person name="Schuster L."/>
            <person name="Cowan T.M."/>
            <person name="Smanski M.J."/>
            <person name="Chevrette M.G."/>
            <person name="De Carvalho L.P.S."/>
            <person name="Shen B."/>
        </authorList>
    </citation>
    <scope>NUCLEOTIDE SEQUENCE [LARGE SCALE GENOMIC DNA]</scope>
    <source>
        <strain evidence="5 6">NPDC050545</strain>
    </source>
</reference>
<keyword evidence="2" id="KW-0442">Lipid degradation</keyword>
<protein>
    <submittedName>
        <fullName evidence="5">Alpha/beta hydrolase family protein</fullName>
    </submittedName>
</protein>
<dbReference type="Proteomes" id="UP001612741">
    <property type="component" value="Unassembled WGS sequence"/>
</dbReference>
<evidence type="ECO:0000256" key="4">
    <source>
        <dbReference type="SAM" id="SignalP"/>
    </source>
</evidence>
<dbReference type="RefSeq" id="WP_397090816.1">
    <property type="nucleotide sequence ID" value="NZ_JBITGY010000016.1"/>
</dbReference>
<dbReference type="SUPFAM" id="SSF53474">
    <property type="entry name" value="alpha/beta-Hydrolases"/>
    <property type="match status" value="1"/>
</dbReference>
<proteinExistence type="predicted"/>
<keyword evidence="3" id="KW-0443">Lipid metabolism</keyword>
<keyword evidence="6" id="KW-1185">Reference proteome</keyword>
<comment type="caution">
    <text evidence="5">The sequence shown here is derived from an EMBL/GenBank/DDBJ whole genome shotgun (WGS) entry which is preliminary data.</text>
</comment>
<dbReference type="PANTHER" id="PTHR10272:SF0">
    <property type="entry name" value="PLATELET-ACTIVATING FACTOR ACETYLHYDROLASE"/>
    <property type="match status" value="1"/>
</dbReference>
<dbReference type="GO" id="GO:0016787">
    <property type="term" value="F:hydrolase activity"/>
    <property type="evidence" value="ECO:0007669"/>
    <property type="project" value="UniProtKB-KW"/>
</dbReference>
<evidence type="ECO:0000256" key="2">
    <source>
        <dbReference type="ARBA" id="ARBA00022963"/>
    </source>
</evidence>
<keyword evidence="1 5" id="KW-0378">Hydrolase</keyword>
<evidence type="ECO:0000313" key="5">
    <source>
        <dbReference type="EMBL" id="MFI6504879.1"/>
    </source>
</evidence>
<keyword evidence="4" id="KW-0732">Signal</keyword>
<dbReference type="InterPro" id="IPR029058">
    <property type="entry name" value="AB_hydrolase_fold"/>
</dbReference>
<name>A0ABW7Z9M9_9ACTN</name>
<dbReference type="PANTHER" id="PTHR10272">
    <property type="entry name" value="PLATELET-ACTIVATING FACTOR ACETYLHYDROLASE"/>
    <property type="match status" value="1"/>
</dbReference>